<evidence type="ECO:0000313" key="1">
    <source>
        <dbReference type="EMBL" id="GJM49537.1"/>
    </source>
</evidence>
<dbReference type="InterPro" id="IPR019850">
    <property type="entry name" value="GldD-like"/>
</dbReference>
<evidence type="ECO:0000313" key="4">
    <source>
        <dbReference type="Proteomes" id="UP001208692"/>
    </source>
</evidence>
<accession>A0AAV5AXT1</accession>
<proteinExistence type="predicted"/>
<keyword evidence="4" id="KW-1185">Reference proteome</keyword>
<dbReference type="Proteomes" id="UP001208692">
    <property type="component" value="Unassembled WGS sequence"/>
</dbReference>
<reference evidence="1 4" key="1">
    <citation type="submission" date="2021-11" db="EMBL/GenBank/DDBJ databases">
        <title>Draft genome sequence of Capnocytophaga sp. strain KC07075 isolated from cat oral cavity.</title>
        <authorList>
            <person name="Suzuki M."/>
            <person name="Imaoka K."/>
            <person name="Kimura M."/>
            <person name="Morikawa S."/>
            <person name="Maeda K."/>
        </authorList>
    </citation>
    <scope>NUCLEOTIDE SEQUENCE</scope>
    <source>
        <strain evidence="1">KC07075</strain>
        <strain evidence="2 4">KC07079</strain>
    </source>
</reference>
<dbReference type="Pfam" id="PF25593">
    <property type="entry name" value="GldD_lipo"/>
    <property type="match status" value="1"/>
</dbReference>
<dbReference type="NCBIfam" id="TIGR03512">
    <property type="entry name" value="GldD_lipo"/>
    <property type="match status" value="1"/>
</dbReference>
<dbReference type="EMBL" id="BQKB01000003">
    <property type="protein sequence ID" value="GJM51754.1"/>
    <property type="molecule type" value="Genomic_DNA"/>
</dbReference>
<dbReference type="Proteomes" id="UP001207736">
    <property type="component" value="Unassembled WGS sequence"/>
</dbReference>
<evidence type="ECO:0000313" key="2">
    <source>
        <dbReference type="EMBL" id="GJM51754.1"/>
    </source>
</evidence>
<keyword evidence="1" id="KW-0449">Lipoprotein</keyword>
<organism evidence="1 3">
    <name type="scientific">Capnocytophaga catalasegens</name>
    <dbReference type="NCBI Taxonomy" id="1004260"/>
    <lineage>
        <taxon>Bacteria</taxon>
        <taxon>Pseudomonadati</taxon>
        <taxon>Bacteroidota</taxon>
        <taxon>Flavobacteriia</taxon>
        <taxon>Flavobacteriales</taxon>
        <taxon>Flavobacteriaceae</taxon>
        <taxon>Capnocytophaga</taxon>
    </lineage>
</organism>
<dbReference type="EMBL" id="BQKA01000010">
    <property type="protein sequence ID" value="GJM49537.1"/>
    <property type="molecule type" value="Genomic_DNA"/>
</dbReference>
<comment type="caution">
    <text evidence="1">The sequence shown here is derived from an EMBL/GenBank/DDBJ whole genome shotgun (WGS) entry which is preliminary data.</text>
</comment>
<gene>
    <name evidence="1" type="primary">gldD</name>
    <name evidence="1" type="ORF">RCZ15_05120</name>
    <name evidence="2" type="ORF">RCZ16_00720</name>
</gene>
<dbReference type="AlphaFoldDB" id="A0AAV5AXT1"/>
<sequence length="187" mass="21746">MNKFFILILGVCFISCKNENLPKPKAMLRLNYGEALYDTLHTNCPFSFEKNTKSFLRKEKNCNMDIEYPAMKATVYLTYRAIDNNLDILLRDAQKLTYEHVIKASNIIEQPYINAKSRVFGMFYEVDGNAASQSQFYVTDSVHHFLTGSIYFKVKPNFDSIQPAANYLKNDIRHIMETIVWSKTLKK</sequence>
<protein>
    <submittedName>
        <fullName evidence="1">Gliding motility lipoprotein GldD</fullName>
    </submittedName>
</protein>
<evidence type="ECO:0000313" key="3">
    <source>
        <dbReference type="Proteomes" id="UP001207736"/>
    </source>
</evidence>
<name>A0AAV5AXT1_9FLAO</name>
<dbReference type="RefSeq" id="WP_264846665.1">
    <property type="nucleotide sequence ID" value="NZ_BPMA01000027.1"/>
</dbReference>